<dbReference type="EMBL" id="CATQJA010002334">
    <property type="protein sequence ID" value="CAJ0570483.1"/>
    <property type="molecule type" value="Genomic_DNA"/>
</dbReference>
<comment type="caution">
    <text evidence="2">The sequence shown here is derived from an EMBL/GenBank/DDBJ whole genome shotgun (WGS) entry which is preliminary data.</text>
</comment>
<feature type="region of interest" description="Disordered" evidence="1">
    <location>
        <begin position="125"/>
        <end position="159"/>
    </location>
</feature>
<evidence type="ECO:0000256" key="1">
    <source>
        <dbReference type="SAM" id="MobiDB-lite"/>
    </source>
</evidence>
<name>A0AA36CL09_9BILA</name>
<reference evidence="2" key="1">
    <citation type="submission" date="2023-06" db="EMBL/GenBank/DDBJ databases">
        <authorList>
            <person name="Delattre M."/>
        </authorList>
    </citation>
    <scope>NUCLEOTIDE SEQUENCE</scope>
    <source>
        <strain evidence="2">AF72</strain>
    </source>
</reference>
<sequence length="159" mass="17297">MENGSLLVKRIDESLVKFFALKKAEDAAAAEMITQESWSLSLEKLVAMMSHAAESSLLDEWRAGDAERVAQGGYASAPAARIQRGGRSGCRKDGLRWLLVQARSSVITPERPSKTQPSQAFVRSAAFKRTGEAKDSSQPPSGASQVLDPTTERHSSKRH</sequence>
<gene>
    <name evidence="2" type="ORF">MSPICULIGERA_LOCUS8921</name>
</gene>
<feature type="non-terminal residue" evidence="2">
    <location>
        <position position="159"/>
    </location>
</feature>
<protein>
    <submittedName>
        <fullName evidence="2">Uncharacterized protein</fullName>
    </submittedName>
</protein>
<feature type="compositionally biased region" description="Polar residues" evidence="1">
    <location>
        <begin position="136"/>
        <end position="148"/>
    </location>
</feature>
<dbReference type="AlphaFoldDB" id="A0AA36CL09"/>
<evidence type="ECO:0000313" key="2">
    <source>
        <dbReference type="EMBL" id="CAJ0570483.1"/>
    </source>
</evidence>
<organism evidence="2 3">
    <name type="scientific">Mesorhabditis spiculigera</name>
    <dbReference type="NCBI Taxonomy" id="96644"/>
    <lineage>
        <taxon>Eukaryota</taxon>
        <taxon>Metazoa</taxon>
        <taxon>Ecdysozoa</taxon>
        <taxon>Nematoda</taxon>
        <taxon>Chromadorea</taxon>
        <taxon>Rhabditida</taxon>
        <taxon>Rhabditina</taxon>
        <taxon>Rhabditomorpha</taxon>
        <taxon>Rhabditoidea</taxon>
        <taxon>Rhabditidae</taxon>
        <taxon>Mesorhabditinae</taxon>
        <taxon>Mesorhabditis</taxon>
    </lineage>
</organism>
<proteinExistence type="predicted"/>
<feature type="compositionally biased region" description="Basic and acidic residues" evidence="1">
    <location>
        <begin position="150"/>
        <end position="159"/>
    </location>
</feature>
<dbReference type="Proteomes" id="UP001177023">
    <property type="component" value="Unassembled WGS sequence"/>
</dbReference>
<evidence type="ECO:0000313" key="3">
    <source>
        <dbReference type="Proteomes" id="UP001177023"/>
    </source>
</evidence>
<accession>A0AA36CL09</accession>
<keyword evidence="3" id="KW-1185">Reference proteome</keyword>